<reference evidence="3" key="1">
    <citation type="journal article" date="2023" name="Mol. Phylogenet. Evol.">
        <title>Genome-scale phylogeny and comparative genomics of the fungal order Sordariales.</title>
        <authorList>
            <person name="Hensen N."/>
            <person name="Bonometti L."/>
            <person name="Westerberg I."/>
            <person name="Brannstrom I.O."/>
            <person name="Guillou S."/>
            <person name="Cros-Aarteil S."/>
            <person name="Calhoun S."/>
            <person name="Haridas S."/>
            <person name="Kuo A."/>
            <person name="Mondo S."/>
            <person name="Pangilinan J."/>
            <person name="Riley R."/>
            <person name="LaButti K."/>
            <person name="Andreopoulos B."/>
            <person name="Lipzen A."/>
            <person name="Chen C."/>
            <person name="Yan M."/>
            <person name="Daum C."/>
            <person name="Ng V."/>
            <person name="Clum A."/>
            <person name="Steindorff A."/>
            <person name="Ohm R.A."/>
            <person name="Martin F."/>
            <person name="Silar P."/>
            <person name="Natvig D.O."/>
            <person name="Lalanne C."/>
            <person name="Gautier V."/>
            <person name="Ament-Velasquez S.L."/>
            <person name="Kruys A."/>
            <person name="Hutchinson M.I."/>
            <person name="Powell A.J."/>
            <person name="Barry K."/>
            <person name="Miller A.N."/>
            <person name="Grigoriev I.V."/>
            <person name="Debuchy R."/>
            <person name="Gladieux P."/>
            <person name="Hiltunen Thoren M."/>
            <person name="Johannesson H."/>
        </authorList>
    </citation>
    <scope>NUCLEOTIDE SEQUENCE</scope>
    <source>
        <strain evidence="3">CBS 333.67</strain>
    </source>
</reference>
<dbReference type="Proteomes" id="UP001273166">
    <property type="component" value="Unassembled WGS sequence"/>
</dbReference>
<accession>A0AAJ0GMZ6</accession>
<evidence type="ECO:0000313" key="4">
    <source>
        <dbReference type="Proteomes" id="UP001273166"/>
    </source>
</evidence>
<dbReference type="RefSeq" id="XP_062718734.1">
    <property type="nucleotide sequence ID" value="XM_062869696.1"/>
</dbReference>
<dbReference type="Pfam" id="PF17107">
    <property type="entry name" value="SesA"/>
    <property type="match status" value="1"/>
</dbReference>
<evidence type="ECO:0000259" key="2">
    <source>
        <dbReference type="Pfam" id="PF17107"/>
    </source>
</evidence>
<proteinExistence type="predicted"/>
<dbReference type="InterPro" id="IPR031352">
    <property type="entry name" value="SesA"/>
</dbReference>
<sequence length="239" mass="26208">MAITKSQLLRLIDDAAYALKKTEKSFNTDNANDGFNGLPDAFPAVAKRIPVLSKALASVEAYIGDREETQEVKEKYQDIRKLAKACQRDAGYLQDLFSAVTESNEDAPKLKRYRQAVEDLNGKRIETVGKELLEMALDTLAPPLVDAELVKELQDAVEEISKLKPSLKDEPKGAVTLINHGSGSQFHHGGKGNQNQCLGGVMVTGNGATNHIASENMKKPARKQAAKDRQEEEDDSDDE</sequence>
<feature type="region of interest" description="Disordered" evidence="1">
    <location>
        <begin position="206"/>
        <end position="239"/>
    </location>
</feature>
<reference evidence="3" key="2">
    <citation type="submission" date="2023-06" db="EMBL/GenBank/DDBJ databases">
        <authorList>
            <consortium name="Lawrence Berkeley National Laboratory"/>
            <person name="Mondo S.J."/>
            <person name="Hensen N."/>
            <person name="Bonometti L."/>
            <person name="Westerberg I."/>
            <person name="Brannstrom I.O."/>
            <person name="Guillou S."/>
            <person name="Cros-Aarteil S."/>
            <person name="Calhoun S."/>
            <person name="Haridas S."/>
            <person name="Kuo A."/>
            <person name="Pangilinan J."/>
            <person name="Riley R."/>
            <person name="Labutti K."/>
            <person name="Andreopoulos B."/>
            <person name="Lipzen A."/>
            <person name="Chen C."/>
            <person name="Yanf M."/>
            <person name="Daum C."/>
            <person name="Ng V."/>
            <person name="Clum A."/>
            <person name="Steindorff A."/>
            <person name="Ohm R."/>
            <person name="Martin F."/>
            <person name="Silar P."/>
            <person name="Natvig D."/>
            <person name="Lalanne C."/>
            <person name="Gautier V."/>
            <person name="Ament-Velasquez S.L."/>
            <person name="Kruys A."/>
            <person name="Hutchinson M.I."/>
            <person name="Powell A.J."/>
            <person name="Barry K."/>
            <person name="Miller A.N."/>
            <person name="Grigoriev I.V."/>
            <person name="Debuchy R."/>
            <person name="Gladieux P."/>
            <person name="Thoren M.H."/>
            <person name="Johannesson H."/>
        </authorList>
    </citation>
    <scope>NUCLEOTIDE SEQUENCE</scope>
    <source>
        <strain evidence="3">CBS 333.67</strain>
    </source>
</reference>
<feature type="domain" description="NACHT-NTPase and P-loop NTPases N-terminal" evidence="2">
    <location>
        <begin position="24"/>
        <end position="134"/>
    </location>
</feature>
<evidence type="ECO:0000256" key="1">
    <source>
        <dbReference type="SAM" id="MobiDB-lite"/>
    </source>
</evidence>
<organism evidence="3 4">
    <name type="scientific">Chaetomium strumarium</name>
    <dbReference type="NCBI Taxonomy" id="1170767"/>
    <lineage>
        <taxon>Eukaryota</taxon>
        <taxon>Fungi</taxon>
        <taxon>Dikarya</taxon>
        <taxon>Ascomycota</taxon>
        <taxon>Pezizomycotina</taxon>
        <taxon>Sordariomycetes</taxon>
        <taxon>Sordariomycetidae</taxon>
        <taxon>Sordariales</taxon>
        <taxon>Chaetomiaceae</taxon>
        <taxon>Chaetomium</taxon>
    </lineage>
</organism>
<dbReference type="EMBL" id="JAUDZG010000006">
    <property type="protein sequence ID" value="KAK3302954.1"/>
    <property type="molecule type" value="Genomic_DNA"/>
</dbReference>
<dbReference type="GeneID" id="87888525"/>
<gene>
    <name evidence="3" type="ORF">B0T15DRAFT_538641</name>
</gene>
<comment type="caution">
    <text evidence="3">The sequence shown here is derived from an EMBL/GenBank/DDBJ whole genome shotgun (WGS) entry which is preliminary data.</text>
</comment>
<protein>
    <recommendedName>
        <fullName evidence="2">NACHT-NTPase and P-loop NTPases N-terminal domain-containing protein</fullName>
    </recommendedName>
</protein>
<evidence type="ECO:0000313" key="3">
    <source>
        <dbReference type="EMBL" id="KAK3302954.1"/>
    </source>
</evidence>
<dbReference type="AlphaFoldDB" id="A0AAJ0GMZ6"/>
<keyword evidence="4" id="KW-1185">Reference proteome</keyword>
<name>A0AAJ0GMZ6_9PEZI</name>